<evidence type="ECO:0000313" key="1">
    <source>
        <dbReference type="EMBL" id="MBK1645202.1"/>
    </source>
</evidence>
<keyword evidence="2" id="KW-1185">Reference proteome</keyword>
<organism evidence="1 2">
    <name type="scientific">Thiocapsa imhoffii</name>
    <dbReference type="NCBI Taxonomy" id="382777"/>
    <lineage>
        <taxon>Bacteria</taxon>
        <taxon>Pseudomonadati</taxon>
        <taxon>Pseudomonadota</taxon>
        <taxon>Gammaproteobacteria</taxon>
        <taxon>Chromatiales</taxon>
        <taxon>Chromatiaceae</taxon>
        <taxon>Thiocapsa</taxon>
    </lineage>
</organism>
<dbReference type="EMBL" id="NRSD01000010">
    <property type="protein sequence ID" value="MBK1645202.1"/>
    <property type="molecule type" value="Genomic_DNA"/>
</dbReference>
<comment type="caution">
    <text evidence="1">The sequence shown here is derived from an EMBL/GenBank/DDBJ whole genome shotgun (WGS) entry which is preliminary data.</text>
</comment>
<accession>A0A9X0WJC4</accession>
<protein>
    <submittedName>
        <fullName evidence="1">Uncharacterized protein</fullName>
    </submittedName>
</protein>
<dbReference type="AlphaFoldDB" id="A0A9X0WJC4"/>
<dbReference type="Proteomes" id="UP001138802">
    <property type="component" value="Unassembled WGS sequence"/>
</dbReference>
<proteinExistence type="predicted"/>
<evidence type="ECO:0000313" key="2">
    <source>
        <dbReference type="Proteomes" id="UP001138802"/>
    </source>
</evidence>
<gene>
    <name evidence="1" type="ORF">CKO25_11215</name>
</gene>
<name>A0A9X0WJC4_9GAMM</name>
<reference evidence="1 2" key="1">
    <citation type="journal article" date="2020" name="Microorganisms">
        <title>Osmotic Adaptation and Compatible Solute Biosynthesis of Phototrophic Bacteria as Revealed from Genome Analyses.</title>
        <authorList>
            <person name="Imhoff J.F."/>
            <person name="Rahn T."/>
            <person name="Kunzel S."/>
            <person name="Keller A."/>
            <person name="Neulinger S.C."/>
        </authorList>
    </citation>
    <scope>NUCLEOTIDE SEQUENCE [LARGE SCALE GENOMIC DNA]</scope>
    <source>
        <strain evidence="1 2">DSM 21303</strain>
    </source>
</reference>
<sequence>MRPSTTPALVGHRPTRSEVTNAAGHGFDGVTAPRPGEDLTEVKQVGVGAELWVLCSKAL</sequence>